<gene>
    <name evidence="2" type="ORF">HLUCCA11_09055</name>
</gene>
<feature type="transmembrane region" description="Helical" evidence="1">
    <location>
        <begin position="43"/>
        <end position="64"/>
    </location>
</feature>
<keyword evidence="1" id="KW-1133">Transmembrane helix</keyword>
<keyword evidence="1" id="KW-0472">Membrane</keyword>
<proteinExistence type="predicted"/>
<sequence length="109" mass="12369">MPAVTTTTEEYLNKPNVKEYDFATSEARKSAELKHRIDSRTKVLAALIIPMYVAPIWLMVMLSLPAFKVKAFSERMQYLLLGALASDLLGLCYVVTRDLFPQKPDDDDE</sequence>
<organism evidence="2 3">
    <name type="scientific">Phormidesmis priestleyi Ana</name>
    <dbReference type="NCBI Taxonomy" id="1666911"/>
    <lineage>
        <taxon>Bacteria</taxon>
        <taxon>Bacillati</taxon>
        <taxon>Cyanobacteriota</taxon>
        <taxon>Cyanophyceae</taxon>
        <taxon>Leptolyngbyales</taxon>
        <taxon>Leptolyngbyaceae</taxon>
        <taxon>Phormidesmis</taxon>
    </lineage>
</organism>
<comment type="caution">
    <text evidence="2">The sequence shown here is derived from an EMBL/GenBank/DDBJ whole genome shotgun (WGS) entry which is preliminary data.</text>
</comment>
<evidence type="ECO:0000313" key="3">
    <source>
        <dbReference type="Proteomes" id="UP000050465"/>
    </source>
</evidence>
<dbReference type="EMBL" id="LJZR01000010">
    <property type="protein sequence ID" value="KPQ35704.1"/>
    <property type="molecule type" value="Genomic_DNA"/>
</dbReference>
<evidence type="ECO:0000313" key="2">
    <source>
        <dbReference type="EMBL" id="KPQ35704.1"/>
    </source>
</evidence>
<dbReference type="AlphaFoldDB" id="A0A0P7ZQY5"/>
<accession>A0A0P7ZQY5</accession>
<protein>
    <submittedName>
        <fullName evidence="2">Uncharacterized protein</fullName>
    </submittedName>
</protein>
<feature type="transmembrane region" description="Helical" evidence="1">
    <location>
        <begin position="76"/>
        <end position="95"/>
    </location>
</feature>
<keyword evidence="1" id="KW-0812">Transmembrane</keyword>
<dbReference type="Proteomes" id="UP000050465">
    <property type="component" value="Unassembled WGS sequence"/>
</dbReference>
<evidence type="ECO:0000256" key="1">
    <source>
        <dbReference type="SAM" id="Phobius"/>
    </source>
</evidence>
<reference evidence="2 3" key="1">
    <citation type="submission" date="2015-09" db="EMBL/GenBank/DDBJ databases">
        <title>Identification and resolution of microdiversity through metagenomic sequencing of parallel consortia.</title>
        <authorList>
            <person name="Nelson W.C."/>
            <person name="Romine M.F."/>
            <person name="Lindemann S.R."/>
        </authorList>
    </citation>
    <scope>NUCLEOTIDE SEQUENCE [LARGE SCALE GENOMIC DNA]</scope>
    <source>
        <strain evidence="2">Ana</strain>
    </source>
</reference>
<name>A0A0P7ZQY5_9CYAN</name>